<sequence length="162" mass="18341">MPVNRIQDELEKWNGWIANCELVKRVALGIAWVPGYIWKNLGFATARSEMRQTGEDTNISIPSSNFEVPDPNVSVTVVSRHSTIMPVNRIQDELEKWNGWIANCELVKRVALGIAWVPGYIWKNLGFATARSEMRQTGEDTNISIPSSNFEVPDPNVGWERN</sequence>
<reference evidence="1" key="1">
    <citation type="journal article" date="2016" name="Nat. Genet.">
        <title>A high-quality carrot genome assembly provides new insights into carotenoid accumulation and asterid genome evolution.</title>
        <authorList>
            <person name="Iorizzo M."/>
            <person name="Ellison S."/>
            <person name="Senalik D."/>
            <person name="Zeng P."/>
            <person name="Satapoomin P."/>
            <person name="Huang J."/>
            <person name="Bowman M."/>
            <person name="Iovene M."/>
            <person name="Sanseverino W."/>
            <person name="Cavagnaro P."/>
            <person name="Yildiz M."/>
            <person name="Macko-Podgorni A."/>
            <person name="Moranska E."/>
            <person name="Grzebelus E."/>
            <person name="Grzebelus D."/>
            <person name="Ashrafi H."/>
            <person name="Zheng Z."/>
            <person name="Cheng S."/>
            <person name="Spooner D."/>
            <person name="Van Deynze A."/>
            <person name="Simon P."/>
        </authorList>
    </citation>
    <scope>NUCLEOTIDE SEQUENCE [LARGE SCALE GENOMIC DNA]</scope>
    <source>
        <tissue evidence="1">Leaf</tissue>
    </source>
</reference>
<comment type="caution">
    <text evidence="1">The sequence shown here is derived from an EMBL/GenBank/DDBJ whole genome shotgun (WGS) entry which is preliminary data.</text>
</comment>
<gene>
    <name evidence="1" type="ORF">DCAR_024072</name>
</gene>
<dbReference type="AlphaFoldDB" id="A0A164T1R6"/>
<accession>A0A164T1R6</accession>
<organism evidence="1">
    <name type="scientific">Daucus carota subsp. sativus</name>
    <name type="common">Carrot</name>
    <dbReference type="NCBI Taxonomy" id="79200"/>
    <lineage>
        <taxon>Eukaryota</taxon>
        <taxon>Viridiplantae</taxon>
        <taxon>Streptophyta</taxon>
        <taxon>Embryophyta</taxon>
        <taxon>Tracheophyta</taxon>
        <taxon>Spermatophyta</taxon>
        <taxon>Magnoliopsida</taxon>
        <taxon>eudicotyledons</taxon>
        <taxon>Gunneridae</taxon>
        <taxon>Pentapetalae</taxon>
        <taxon>asterids</taxon>
        <taxon>campanulids</taxon>
        <taxon>Apiales</taxon>
        <taxon>Apiaceae</taxon>
        <taxon>Apioideae</taxon>
        <taxon>Scandiceae</taxon>
        <taxon>Daucinae</taxon>
        <taxon>Daucus</taxon>
        <taxon>Daucus sect. Daucus</taxon>
    </lineage>
</organism>
<name>A0A164T1R6_DAUCS</name>
<dbReference type="Gramene" id="KZM86938">
    <property type="protein sequence ID" value="KZM86938"/>
    <property type="gene ID" value="DCAR_024072"/>
</dbReference>
<proteinExistence type="predicted"/>
<dbReference type="EMBL" id="LNRQ01000007">
    <property type="protein sequence ID" value="KZM86938.1"/>
    <property type="molecule type" value="Genomic_DNA"/>
</dbReference>
<evidence type="ECO:0000313" key="1">
    <source>
        <dbReference type="EMBL" id="KZM86938.1"/>
    </source>
</evidence>
<protein>
    <submittedName>
        <fullName evidence="1">Uncharacterized protein</fullName>
    </submittedName>
</protein>